<dbReference type="InterPro" id="IPR013096">
    <property type="entry name" value="Cupin_2"/>
</dbReference>
<dbReference type="AlphaFoldDB" id="A0A075VAK9"/>
<gene>
    <name evidence="2" type="ORF">AJAP_35515</name>
</gene>
<dbReference type="Gene3D" id="2.60.120.10">
    <property type="entry name" value="Jelly Rolls"/>
    <property type="match status" value="1"/>
</dbReference>
<dbReference type="RefSeq" id="WP_038519529.1">
    <property type="nucleotide sequence ID" value="NZ_CP008953.1"/>
</dbReference>
<dbReference type="InterPro" id="IPR014710">
    <property type="entry name" value="RmlC-like_jellyroll"/>
</dbReference>
<sequence>MIVSDSGDGLTRTLDGDAGEAVWRCLGRRGMLFSECESFDFVRLAPGAVLDGRGRSDIEEAWFVLRGEAEFVEDGQDPLLAREGELVFCAHASAGHWRNVGDSPLEMLFLALMPASVSLRLPTRTPSD</sequence>
<evidence type="ECO:0000313" key="3">
    <source>
        <dbReference type="Proteomes" id="UP000028492"/>
    </source>
</evidence>
<organism evidence="2 3">
    <name type="scientific">Amycolatopsis japonica</name>
    <dbReference type="NCBI Taxonomy" id="208439"/>
    <lineage>
        <taxon>Bacteria</taxon>
        <taxon>Bacillati</taxon>
        <taxon>Actinomycetota</taxon>
        <taxon>Actinomycetes</taxon>
        <taxon>Pseudonocardiales</taxon>
        <taxon>Pseudonocardiaceae</taxon>
        <taxon>Amycolatopsis</taxon>
        <taxon>Amycolatopsis japonica group</taxon>
    </lineage>
</organism>
<dbReference type="eggNOG" id="ENOG5031M4V">
    <property type="taxonomic scope" value="Bacteria"/>
</dbReference>
<dbReference type="SUPFAM" id="SSF51182">
    <property type="entry name" value="RmlC-like cupins"/>
    <property type="match status" value="1"/>
</dbReference>
<dbReference type="Pfam" id="PF07883">
    <property type="entry name" value="Cupin_2"/>
    <property type="match status" value="1"/>
</dbReference>
<dbReference type="EMBL" id="CP008953">
    <property type="protein sequence ID" value="AIG79910.1"/>
    <property type="molecule type" value="Genomic_DNA"/>
</dbReference>
<name>A0A075VAK9_9PSEU</name>
<dbReference type="Proteomes" id="UP000028492">
    <property type="component" value="Chromosome"/>
</dbReference>
<dbReference type="STRING" id="208439.AJAP_35515"/>
<evidence type="ECO:0000313" key="2">
    <source>
        <dbReference type="EMBL" id="AIG79910.1"/>
    </source>
</evidence>
<keyword evidence="3" id="KW-1185">Reference proteome</keyword>
<feature type="domain" description="Cupin type-2" evidence="1">
    <location>
        <begin position="41"/>
        <end position="109"/>
    </location>
</feature>
<dbReference type="InterPro" id="IPR011051">
    <property type="entry name" value="RmlC_Cupin_sf"/>
</dbReference>
<dbReference type="CDD" id="cd02208">
    <property type="entry name" value="cupin_RmlC-like"/>
    <property type="match status" value="1"/>
</dbReference>
<protein>
    <recommendedName>
        <fullName evidence="1">Cupin type-2 domain-containing protein</fullName>
    </recommendedName>
</protein>
<dbReference type="HOGENOM" id="CLU_1978248_0_0_11"/>
<dbReference type="KEGG" id="aja:AJAP_35515"/>
<accession>A0A075VAK9</accession>
<reference evidence="2 3" key="1">
    <citation type="journal article" date="2014" name="J. Biotechnol.">
        <title>Complete genome sequence of the actinobacterium Amycolatopsis japonica MG417-CF17(T) (=DSM 44213T) producing (S,S)-N,N'-ethylenediaminedisuccinic acid.</title>
        <authorList>
            <person name="Stegmann E."/>
            <person name="Albersmeier A."/>
            <person name="Spohn M."/>
            <person name="Gert H."/>
            <person name="Weber T."/>
            <person name="Wohlleben W."/>
            <person name="Kalinowski J."/>
            <person name="Ruckert C."/>
        </authorList>
    </citation>
    <scope>NUCLEOTIDE SEQUENCE [LARGE SCALE GENOMIC DNA]</scope>
    <source>
        <strain evidence="3">MG417-CF17 (DSM 44213)</strain>
    </source>
</reference>
<evidence type="ECO:0000259" key="1">
    <source>
        <dbReference type="Pfam" id="PF07883"/>
    </source>
</evidence>
<proteinExistence type="predicted"/>